<proteinExistence type="inferred from homology"/>
<dbReference type="HOGENOM" id="CLU_092922_0_0_1"/>
<dbReference type="AlphaFoldDB" id="K1S6Q0"/>
<keyword evidence="8" id="KW-0753">Steroid metabolism</keyword>
<organism evidence="9">
    <name type="scientific">Magallana gigas</name>
    <name type="common">Pacific oyster</name>
    <name type="synonym">Crassostrea gigas</name>
    <dbReference type="NCBI Taxonomy" id="29159"/>
    <lineage>
        <taxon>Eukaryota</taxon>
        <taxon>Metazoa</taxon>
        <taxon>Spiralia</taxon>
        <taxon>Lophotrochozoa</taxon>
        <taxon>Mollusca</taxon>
        <taxon>Bivalvia</taxon>
        <taxon>Autobranchia</taxon>
        <taxon>Pteriomorphia</taxon>
        <taxon>Ostreida</taxon>
        <taxon>Ostreoidea</taxon>
        <taxon>Ostreidae</taxon>
        <taxon>Magallana</taxon>
    </lineage>
</organism>
<comment type="subcellular location">
    <subcellularLocation>
        <location evidence="1">Endoplasmic reticulum membrane</location>
        <topology evidence="1">Multi-pass membrane protein</topology>
    </subcellularLocation>
</comment>
<evidence type="ECO:0000256" key="3">
    <source>
        <dbReference type="ARBA" id="ARBA00022548"/>
    </source>
</evidence>
<protein>
    <submittedName>
        <fullName evidence="9">Uncharacterized protein</fullName>
    </submittedName>
</protein>
<gene>
    <name evidence="9" type="ORF">CGI_10015540</name>
</gene>
<dbReference type="InParanoid" id="K1S6Q0"/>
<dbReference type="Pfam" id="PF07281">
    <property type="entry name" value="INSIG"/>
    <property type="match status" value="1"/>
</dbReference>
<dbReference type="EMBL" id="JH816290">
    <property type="protein sequence ID" value="EKC43081.1"/>
    <property type="molecule type" value="Genomic_DNA"/>
</dbReference>
<keyword evidence="3" id="KW-0153">Cholesterol metabolism</keyword>
<evidence type="ECO:0000256" key="8">
    <source>
        <dbReference type="ARBA" id="ARBA00023166"/>
    </source>
</evidence>
<keyword evidence="6" id="KW-1133">Transmembrane helix</keyword>
<dbReference type="PANTHER" id="PTHR15301:SF3">
    <property type="entry name" value="PROTEIN NSG1-RELATED"/>
    <property type="match status" value="1"/>
</dbReference>
<dbReference type="GO" id="GO:0036316">
    <property type="term" value="P:SREBP-SCAP complex retention in endoplasmic reticulum"/>
    <property type="evidence" value="ECO:0007669"/>
    <property type="project" value="TreeGrafter"/>
</dbReference>
<name>K1S6Q0_MAGGI</name>
<keyword evidence="8" id="KW-0443">Lipid metabolism</keyword>
<evidence type="ECO:0000256" key="5">
    <source>
        <dbReference type="ARBA" id="ARBA00022824"/>
    </source>
</evidence>
<dbReference type="GO" id="GO:0032933">
    <property type="term" value="P:SREBP signaling pathway"/>
    <property type="evidence" value="ECO:0007669"/>
    <property type="project" value="TreeGrafter"/>
</dbReference>
<dbReference type="GO" id="GO:0032869">
    <property type="term" value="P:cellular response to insulin stimulus"/>
    <property type="evidence" value="ECO:0007669"/>
    <property type="project" value="TreeGrafter"/>
</dbReference>
<dbReference type="InterPro" id="IPR025929">
    <property type="entry name" value="INSIG_fam"/>
</dbReference>
<evidence type="ECO:0000256" key="1">
    <source>
        <dbReference type="ARBA" id="ARBA00004477"/>
    </source>
</evidence>
<evidence type="ECO:0000256" key="4">
    <source>
        <dbReference type="ARBA" id="ARBA00022692"/>
    </source>
</evidence>
<reference evidence="9" key="1">
    <citation type="journal article" date="2012" name="Nature">
        <title>The oyster genome reveals stress adaptation and complexity of shell formation.</title>
        <authorList>
            <person name="Zhang G."/>
            <person name="Fang X."/>
            <person name="Guo X."/>
            <person name="Li L."/>
            <person name="Luo R."/>
            <person name="Xu F."/>
            <person name="Yang P."/>
            <person name="Zhang L."/>
            <person name="Wang X."/>
            <person name="Qi H."/>
            <person name="Xiong Z."/>
            <person name="Que H."/>
            <person name="Xie Y."/>
            <person name="Holland P.W."/>
            <person name="Paps J."/>
            <person name="Zhu Y."/>
            <person name="Wu F."/>
            <person name="Chen Y."/>
            <person name="Wang J."/>
            <person name="Peng C."/>
            <person name="Meng J."/>
            <person name="Yang L."/>
            <person name="Liu J."/>
            <person name="Wen B."/>
            <person name="Zhang N."/>
            <person name="Huang Z."/>
            <person name="Zhu Q."/>
            <person name="Feng Y."/>
            <person name="Mount A."/>
            <person name="Hedgecock D."/>
            <person name="Xu Z."/>
            <person name="Liu Y."/>
            <person name="Domazet-Loso T."/>
            <person name="Du Y."/>
            <person name="Sun X."/>
            <person name="Zhang S."/>
            <person name="Liu B."/>
            <person name="Cheng P."/>
            <person name="Jiang X."/>
            <person name="Li J."/>
            <person name="Fan D."/>
            <person name="Wang W."/>
            <person name="Fu W."/>
            <person name="Wang T."/>
            <person name="Wang B."/>
            <person name="Zhang J."/>
            <person name="Peng Z."/>
            <person name="Li Y."/>
            <person name="Li N."/>
            <person name="Wang J."/>
            <person name="Chen M."/>
            <person name="He Y."/>
            <person name="Tan F."/>
            <person name="Song X."/>
            <person name="Zheng Q."/>
            <person name="Huang R."/>
            <person name="Yang H."/>
            <person name="Du X."/>
            <person name="Chen L."/>
            <person name="Yang M."/>
            <person name="Gaffney P.M."/>
            <person name="Wang S."/>
            <person name="Luo L."/>
            <person name="She Z."/>
            <person name="Ming Y."/>
            <person name="Huang W."/>
            <person name="Zhang S."/>
            <person name="Huang B."/>
            <person name="Zhang Y."/>
            <person name="Qu T."/>
            <person name="Ni P."/>
            <person name="Miao G."/>
            <person name="Wang J."/>
            <person name="Wang Q."/>
            <person name="Steinberg C.E."/>
            <person name="Wang H."/>
            <person name="Li N."/>
            <person name="Qian L."/>
            <person name="Zhang G."/>
            <person name="Li Y."/>
            <person name="Yang H."/>
            <person name="Liu X."/>
            <person name="Wang J."/>
            <person name="Yin Y."/>
            <person name="Wang J."/>
        </authorList>
    </citation>
    <scope>NUCLEOTIDE SEQUENCE [LARGE SCALE GENOMIC DNA]</scope>
    <source>
        <strain evidence="9">05x7-T-G4-1.051#20</strain>
    </source>
</reference>
<evidence type="ECO:0000256" key="7">
    <source>
        <dbReference type="ARBA" id="ARBA00023136"/>
    </source>
</evidence>
<keyword evidence="4" id="KW-0812">Transmembrane</keyword>
<keyword evidence="7" id="KW-0472">Membrane</keyword>
<evidence type="ECO:0000313" key="9">
    <source>
        <dbReference type="EMBL" id="EKC43081.1"/>
    </source>
</evidence>
<accession>K1S6Q0</accession>
<dbReference type="GO" id="GO:0006695">
    <property type="term" value="P:cholesterol biosynthetic process"/>
    <property type="evidence" value="ECO:0007669"/>
    <property type="project" value="TreeGrafter"/>
</dbReference>
<keyword evidence="8" id="KW-1207">Sterol metabolism</keyword>
<dbReference type="PANTHER" id="PTHR15301">
    <property type="entry name" value="INSULIN-INDUCED GENE 1"/>
    <property type="match status" value="1"/>
</dbReference>
<sequence>MGLLLRGTVLFMIGNFFAVFMNLLQINRQGNVSLKMPPELLENLFLKEWWVPPMCGAAAVLIGLLYPCLDRHLSISNPDSHKGEWSKVMRCIAVFVGINHASAKLDFVNNMQLSMTLAAMSIGLWWLFDRSPCGFGLGVGIAVLATLVTQLLVYNGVYNYSKAEFLFVRSWLPCIFFSGGVTMGNIGRQLALKAQNLAPVWSAKSSNSCDRSYEVMEELWFFPCQPCYCCKYVSVKVVCGVVLGAKISQQSKTKSKLAGLPP</sequence>
<evidence type="ECO:0000256" key="2">
    <source>
        <dbReference type="ARBA" id="ARBA00007475"/>
    </source>
</evidence>
<dbReference type="GO" id="GO:0032937">
    <property type="term" value="C:SREBP-SCAP-Insig complex"/>
    <property type="evidence" value="ECO:0007669"/>
    <property type="project" value="TreeGrafter"/>
</dbReference>
<comment type="similarity">
    <text evidence="2">Belongs to the INSIG family.</text>
</comment>
<evidence type="ECO:0000256" key="6">
    <source>
        <dbReference type="ARBA" id="ARBA00022989"/>
    </source>
</evidence>
<keyword evidence="5" id="KW-0256">Endoplasmic reticulum</keyword>